<sequence>MVGHGLRSGWGRCRWGRPGARILREAGGFFRRLRRDGGPAPWPGARLRYRPQRQAHGRPGPVSG</sequence>
<reference evidence="2 3" key="1">
    <citation type="submission" date="2016-04" db="EMBL/GenBank/DDBJ databases">
        <title>Complete genome sequence of Dokdonella koreensis DS-123T.</title>
        <authorList>
            <person name="Kim J.F."/>
            <person name="Lee H."/>
            <person name="Kwak M.-J."/>
        </authorList>
    </citation>
    <scope>NUCLEOTIDE SEQUENCE [LARGE SCALE GENOMIC DNA]</scope>
    <source>
        <strain evidence="2 3">DS-123</strain>
    </source>
</reference>
<feature type="region of interest" description="Disordered" evidence="1">
    <location>
        <begin position="34"/>
        <end position="64"/>
    </location>
</feature>
<protein>
    <submittedName>
        <fullName evidence="2">Uncharacterized protein</fullName>
    </submittedName>
</protein>
<proteinExistence type="predicted"/>
<feature type="compositionally biased region" description="Basic residues" evidence="1">
    <location>
        <begin position="47"/>
        <end position="56"/>
    </location>
</feature>
<accession>A0A160DWR0</accession>
<dbReference type="KEGG" id="dko:I596_2345"/>
<organism evidence="2 3">
    <name type="scientific">Dokdonella koreensis DS-123</name>
    <dbReference type="NCBI Taxonomy" id="1300342"/>
    <lineage>
        <taxon>Bacteria</taxon>
        <taxon>Pseudomonadati</taxon>
        <taxon>Pseudomonadota</taxon>
        <taxon>Gammaproteobacteria</taxon>
        <taxon>Lysobacterales</taxon>
        <taxon>Rhodanobacteraceae</taxon>
        <taxon>Dokdonella</taxon>
    </lineage>
</organism>
<dbReference type="EMBL" id="CP015249">
    <property type="protein sequence ID" value="ANB18353.1"/>
    <property type="molecule type" value="Genomic_DNA"/>
</dbReference>
<evidence type="ECO:0000313" key="2">
    <source>
        <dbReference type="EMBL" id="ANB18353.1"/>
    </source>
</evidence>
<name>A0A160DWR0_9GAMM</name>
<dbReference type="AlphaFoldDB" id="A0A160DWR0"/>
<evidence type="ECO:0000256" key="1">
    <source>
        <dbReference type="SAM" id="MobiDB-lite"/>
    </source>
</evidence>
<keyword evidence="3" id="KW-1185">Reference proteome</keyword>
<gene>
    <name evidence="2" type="ORF">I596_2345</name>
</gene>
<evidence type="ECO:0000313" key="3">
    <source>
        <dbReference type="Proteomes" id="UP000076830"/>
    </source>
</evidence>
<dbReference type="Proteomes" id="UP000076830">
    <property type="component" value="Chromosome"/>
</dbReference>